<feature type="non-terminal residue" evidence="15">
    <location>
        <position position="1"/>
    </location>
</feature>
<dbReference type="Pfam" id="PF00615">
    <property type="entry name" value="RGS"/>
    <property type="match status" value="1"/>
</dbReference>
<evidence type="ECO:0000259" key="11">
    <source>
        <dbReference type="PROSITE" id="PS50003"/>
    </source>
</evidence>
<dbReference type="InterPro" id="IPR011993">
    <property type="entry name" value="PH-like_dom_sf"/>
</dbReference>
<dbReference type="PRINTS" id="PR00717">
    <property type="entry name" value="GPCRKINASE"/>
</dbReference>
<evidence type="ECO:0000256" key="5">
    <source>
        <dbReference type="ARBA" id="ARBA00022741"/>
    </source>
</evidence>
<comment type="catalytic activity">
    <reaction evidence="1">
        <text>[G-protein-coupled receptor] + ATP = [G-protein-coupled receptor]-phosphate + ADP + H(+)</text>
        <dbReference type="Rhea" id="RHEA:12008"/>
        <dbReference type="Rhea" id="RHEA-COMP:11260"/>
        <dbReference type="Rhea" id="RHEA-COMP:11261"/>
        <dbReference type="ChEBI" id="CHEBI:15378"/>
        <dbReference type="ChEBI" id="CHEBI:30616"/>
        <dbReference type="ChEBI" id="CHEBI:43176"/>
        <dbReference type="ChEBI" id="CHEBI:68546"/>
        <dbReference type="ChEBI" id="CHEBI:456216"/>
        <dbReference type="EC" id="2.7.11.16"/>
    </reaction>
</comment>
<dbReference type="PROSITE" id="PS00107">
    <property type="entry name" value="PROTEIN_KINASE_ATP"/>
    <property type="match status" value="1"/>
</dbReference>
<feature type="domain" description="RGS" evidence="13">
    <location>
        <begin position="1"/>
        <end position="53"/>
    </location>
</feature>
<dbReference type="SMART" id="SM00233">
    <property type="entry name" value="PH"/>
    <property type="match status" value="1"/>
</dbReference>
<dbReference type="SUPFAM" id="SSF50729">
    <property type="entry name" value="PH domain-like"/>
    <property type="match status" value="1"/>
</dbReference>
<keyword evidence="16" id="KW-1185">Reference proteome</keyword>
<dbReference type="GO" id="GO:0001664">
    <property type="term" value="F:G protein-coupled receptor binding"/>
    <property type="evidence" value="ECO:0007669"/>
    <property type="project" value="TreeGrafter"/>
</dbReference>
<evidence type="ECO:0000256" key="8">
    <source>
        <dbReference type="PIRSR" id="PIRSR600239-51"/>
    </source>
</evidence>
<dbReference type="SMART" id="SM00133">
    <property type="entry name" value="S_TK_X"/>
    <property type="match status" value="1"/>
</dbReference>
<evidence type="ECO:0000313" key="16">
    <source>
        <dbReference type="Proteomes" id="UP000746747"/>
    </source>
</evidence>
<dbReference type="Gene3D" id="3.30.200.20">
    <property type="entry name" value="Phosphorylase Kinase, domain 1"/>
    <property type="match status" value="1"/>
</dbReference>
<accession>A0A8J2LYN3</accession>
<dbReference type="Gene3D" id="2.30.29.30">
    <property type="entry name" value="Pleckstrin-homology domain (PH domain)/Phosphotyrosine-binding domain (PTB)"/>
    <property type="match status" value="1"/>
</dbReference>
<evidence type="ECO:0000256" key="2">
    <source>
        <dbReference type="ARBA" id="ARBA00009793"/>
    </source>
</evidence>
<dbReference type="PROSITE" id="PS51285">
    <property type="entry name" value="AGC_KINASE_CTER"/>
    <property type="match status" value="1"/>
</dbReference>
<evidence type="ECO:0000259" key="14">
    <source>
        <dbReference type="PROSITE" id="PS51285"/>
    </source>
</evidence>
<dbReference type="GO" id="GO:0004703">
    <property type="term" value="F:G protein-coupled receptor kinase activity"/>
    <property type="evidence" value="ECO:0007669"/>
    <property type="project" value="UniProtKB-EC"/>
</dbReference>
<dbReference type="EMBL" id="CAKAEH010000961">
    <property type="protein sequence ID" value="CAG9532353.1"/>
    <property type="molecule type" value="Genomic_DNA"/>
</dbReference>
<dbReference type="Pfam" id="PF00169">
    <property type="entry name" value="PH"/>
    <property type="match status" value="1"/>
</dbReference>
<evidence type="ECO:0000256" key="4">
    <source>
        <dbReference type="ARBA" id="ARBA00022679"/>
    </source>
</evidence>
<comment type="caution">
    <text evidence="15">The sequence shown here is derived from an EMBL/GenBank/DDBJ whole genome shotgun (WGS) entry which is preliminary data.</text>
</comment>
<organism evidence="15 16">
    <name type="scientific">Cercopithifilaria johnstoni</name>
    <dbReference type="NCBI Taxonomy" id="2874296"/>
    <lineage>
        <taxon>Eukaryota</taxon>
        <taxon>Metazoa</taxon>
        <taxon>Ecdysozoa</taxon>
        <taxon>Nematoda</taxon>
        <taxon>Chromadorea</taxon>
        <taxon>Rhabditida</taxon>
        <taxon>Spirurina</taxon>
        <taxon>Spiruromorpha</taxon>
        <taxon>Filarioidea</taxon>
        <taxon>Onchocercidae</taxon>
        <taxon>Cercopithifilaria</taxon>
    </lineage>
</organism>
<dbReference type="SUPFAM" id="SSF56112">
    <property type="entry name" value="Protein kinase-like (PK-like)"/>
    <property type="match status" value="1"/>
</dbReference>
<keyword evidence="5 9" id="KW-0547">Nucleotide-binding</keyword>
<feature type="active site" description="Proton acceptor" evidence="8">
    <location>
        <position position="196"/>
    </location>
</feature>
<keyword evidence="4 10" id="KW-0808">Transferase</keyword>
<dbReference type="PANTHER" id="PTHR24355">
    <property type="entry name" value="G PROTEIN-COUPLED RECEPTOR KINASE/RIBOSOMAL PROTEIN S6 KINASE"/>
    <property type="match status" value="1"/>
</dbReference>
<dbReference type="AlphaFoldDB" id="A0A8J2LYN3"/>
<dbReference type="GO" id="GO:0005524">
    <property type="term" value="F:ATP binding"/>
    <property type="evidence" value="ECO:0007669"/>
    <property type="project" value="UniProtKB-UniRule"/>
</dbReference>
<protein>
    <recommendedName>
        <fullName evidence="10">G protein-coupled receptor kinase</fullName>
        <ecNumber evidence="10">2.7.11.-</ecNumber>
    </recommendedName>
</protein>
<dbReference type="InterPro" id="IPR000961">
    <property type="entry name" value="AGC-kinase_C"/>
</dbReference>
<dbReference type="Proteomes" id="UP000746747">
    <property type="component" value="Unassembled WGS sequence"/>
</dbReference>
<feature type="domain" description="PH" evidence="11">
    <location>
        <begin position="440"/>
        <end position="540"/>
    </location>
</feature>
<dbReference type="PROSITE" id="PS00108">
    <property type="entry name" value="PROTEIN_KINASE_ST"/>
    <property type="match status" value="1"/>
</dbReference>
<feature type="domain" description="Protein kinase" evidence="12">
    <location>
        <begin position="69"/>
        <end position="337"/>
    </location>
</feature>
<evidence type="ECO:0000313" key="15">
    <source>
        <dbReference type="EMBL" id="CAG9532353.1"/>
    </source>
</evidence>
<sequence length="589" mass="67167">NYSKSSLQHVQRNLMKNSVRPDLFQPYVLEICEQLKGDIFQKFLESDKFTRFCQWKNLELNMQLTVNDFSIHRIIGRGGFGEVYGCRKADTGKMYAMKCLDKKRIKMKQGETLALNERIMLSLVSTGEDCPFIVCMTYAFQSPDKLCFVLELMNGGDLHYHLNQHGVFSESEIIFYAAEVILGLEHMHNRFVVYRDLKPANILLDENGHVRVSDLGLACDFSKKKPHASVGTHGYMAPEVLAKGIAYDSSADWFSFGCMLYKLLKGHSPFRQHKTKPGNKNNGVEEMTSITHNIDLPDAGFSPECQDLIEGLLKHDVPDRLGCRGRGPEEVKEHPFFASIDWQTVYLRRMTPPIIPPRGEVNAADAFDIGNFNDDEVKGIKLTEADGKLYKDFNITISERWQNEIADTIFEVVNQDADKAESKKRAKQRAKLGNDEKNSDVIIHGYIKKLGGPFTFAWHTRYGKLYPSRLELYPESLSGKPELIFMDQIEDVDVDLHNVKGEHSIIVKLKEGFKEQKLILTNQDEISLSEWHTSLRTAHRVSSELLQRMGRKAIKIYGMNHDPMLDDRERIASVTKALLHRTSSLDSGI</sequence>
<dbReference type="InterPro" id="IPR011009">
    <property type="entry name" value="Kinase-like_dom_sf"/>
</dbReference>
<keyword evidence="7 9" id="KW-0067">ATP-binding</keyword>
<evidence type="ECO:0000256" key="6">
    <source>
        <dbReference type="ARBA" id="ARBA00022777"/>
    </source>
</evidence>
<evidence type="ECO:0000256" key="7">
    <source>
        <dbReference type="ARBA" id="ARBA00022840"/>
    </source>
</evidence>
<evidence type="ECO:0000256" key="1">
    <source>
        <dbReference type="ARBA" id="ARBA00001256"/>
    </source>
</evidence>
<evidence type="ECO:0000256" key="10">
    <source>
        <dbReference type="RuleBase" id="RU000308"/>
    </source>
</evidence>
<dbReference type="InterPro" id="IPR000239">
    <property type="entry name" value="GPCR_kinase"/>
</dbReference>
<dbReference type="InterPro" id="IPR044926">
    <property type="entry name" value="RGS_subdomain_2"/>
</dbReference>
<proteinExistence type="inferred from homology"/>
<keyword evidence="6 10" id="KW-0418">Kinase</keyword>
<dbReference type="FunFam" id="1.10.510.10:FF:000118">
    <property type="entry name" value="G protein-coupled receptor kinase"/>
    <property type="match status" value="1"/>
</dbReference>
<dbReference type="InterPro" id="IPR008271">
    <property type="entry name" value="Ser/Thr_kinase_AS"/>
</dbReference>
<dbReference type="PROSITE" id="PS50011">
    <property type="entry name" value="PROTEIN_KINASE_DOM"/>
    <property type="match status" value="1"/>
</dbReference>
<dbReference type="PANTHER" id="PTHR24355:SF18">
    <property type="entry name" value="G PROTEIN-COUPLED RECEPTOR KINASE"/>
    <property type="match status" value="1"/>
</dbReference>
<gene>
    <name evidence="15" type="ORF">CJOHNSTONI_LOCUS2667</name>
</gene>
<dbReference type="InterPro" id="IPR017441">
    <property type="entry name" value="Protein_kinase_ATP_BS"/>
</dbReference>
<feature type="binding site" evidence="9">
    <location>
        <position position="98"/>
    </location>
    <ligand>
        <name>ATP</name>
        <dbReference type="ChEBI" id="CHEBI:30616"/>
    </ligand>
</feature>
<keyword evidence="3 10" id="KW-0723">Serine/threonine-protein kinase</keyword>
<dbReference type="FunFam" id="3.30.200.20:FF:000068">
    <property type="entry name" value="G protein-coupled receptor kinase"/>
    <property type="match status" value="1"/>
</dbReference>
<dbReference type="InterPro" id="IPR036305">
    <property type="entry name" value="RGS_sf"/>
</dbReference>
<dbReference type="InterPro" id="IPR000719">
    <property type="entry name" value="Prot_kinase_dom"/>
</dbReference>
<evidence type="ECO:0000259" key="13">
    <source>
        <dbReference type="PROSITE" id="PS50132"/>
    </source>
</evidence>
<evidence type="ECO:0000256" key="3">
    <source>
        <dbReference type="ARBA" id="ARBA00022527"/>
    </source>
</evidence>
<dbReference type="PROSITE" id="PS50003">
    <property type="entry name" value="PH_DOMAIN"/>
    <property type="match status" value="1"/>
</dbReference>
<dbReference type="Pfam" id="PF00069">
    <property type="entry name" value="Pkinase"/>
    <property type="match status" value="1"/>
</dbReference>
<name>A0A8J2LYN3_9BILA</name>
<dbReference type="InterPro" id="IPR016137">
    <property type="entry name" value="RGS"/>
</dbReference>
<dbReference type="Gene3D" id="1.10.167.10">
    <property type="entry name" value="Regulator of G-protein Signalling 4, domain 2"/>
    <property type="match status" value="1"/>
</dbReference>
<dbReference type="GO" id="GO:0007186">
    <property type="term" value="P:G protein-coupled receptor signaling pathway"/>
    <property type="evidence" value="ECO:0007669"/>
    <property type="project" value="TreeGrafter"/>
</dbReference>
<reference evidence="15" key="1">
    <citation type="submission" date="2021-09" db="EMBL/GenBank/DDBJ databases">
        <authorList>
            <consortium name="Pathogen Informatics"/>
        </authorList>
    </citation>
    <scope>NUCLEOTIDE SEQUENCE</scope>
</reference>
<dbReference type="GO" id="GO:0009966">
    <property type="term" value="P:regulation of signal transduction"/>
    <property type="evidence" value="ECO:0007669"/>
    <property type="project" value="TreeGrafter"/>
</dbReference>
<dbReference type="SUPFAM" id="SSF48097">
    <property type="entry name" value="Regulator of G-protein signaling, RGS"/>
    <property type="match status" value="1"/>
</dbReference>
<evidence type="ECO:0000256" key="9">
    <source>
        <dbReference type="PROSITE-ProRule" id="PRU10141"/>
    </source>
</evidence>
<evidence type="ECO:0000259" key="12">
    <source>
        <dbReference type="PROSITE" id="PS50011"/>
    </source>
</evidence>
<feature type="domain" description="AGC-kinase C-terminal" evidence="14">
    <location>
        <begin position="338"/>
        <end position="405"/>
    </location>
</feature>
<dbReference type="CDD" id="cd05606">
    <property type="entry name" value="STKc_beta_ARK"/>
    <property type="match status" value="1"/>
</dbReference>
<dbReference type="InterPro" id="IPR001849">
    <property type="entry name" value="PH_domain"/>
</dbReference>
<dbReference type="OrthoDB" id="354826at2759"/>
<dbReference type="Gene3D" id="1.10.510.10">
    <property type="entry name" value="Transferase(Phosphotransferase) domain 1"/>
    <property type="match status" value="1"/>
</dbReference>
<comment type="similarity">
    <text evidence="2 10">Belongs to the protein kinase superfamily. AGC Ser/Thr protein kinase family. GPRK subfamily.</text>
</comment>
<dbReference type="EC" id="2.7.11.-" evidence="10"/>
<dbReference type="PROSITE" id="PS50132">
    <property type="entry name" value="RGS"/>
    <property type="match status" value="1"/>
</dbReference>
<dbReference type="SMART" id="SM00220">
    <property type="entry name" value="S_TKc"/>
    <property type="match status" value="1"/>
</dbReference>